<keyword evidence="1" id="KW-0677">Repeat</keyword>
<dbReference type="PANTHER" id="PTHR47936">
    <property type="entry name" value="PPR_LONG DOMAIN-CONTAINING PROTEIN"/>
    <property type="match status" value="1"/>
</dbReference>
<dbReference type="AlphaFoldDB" id="A0A9P1GAU3"/>
<keyword evidence="5" id="KW-1185">Reference proteome</keyword>
<evidence type="ECO:0000313" key="3">
    <source>
        <dbReference type="EMBL" id="CAL1160661.1"/>
    </source>
</evidence>
<sequence length="452" mass="50002">MPWQSNFSVPDWCLALKQVDQRCGVVVYTNAIAAQRRSLKWLQAVEFLSALSARTLEGNAVTWTAAAGATAGVWPRSLQMVFGDMRGRSIRPNVITFSSLFSAWPLAQKLLAQMNRWNLRSDVASQNAALKATEAWRLALRSLEEMPQRGLSPNFTSRNLCISLLDHWARALQLAQDLLGYSSSITKCRWSTSSQLLLELQEKHLEPDLIAFNATMNSYGHGRWRNAMHSLHSLYQVALRISSGSLLPVLQATWRGALWLLPQALPPQAAGNGELMRSMGAAISACVKGDRWAQALRLHSMQCFARNSLTYNSTVSACEEGAHWRLALALMAEMQAARLELDVFTFNSAISASEKCKRWKEAVQLFTGCGHGDVDVDVLTFASTLKAVRNGGATWHLQLSLMEELEPSSVALNAICCGEAIAICDLSARWRRQRQFLALLPEQGLAALRAMA</sequence>
<evidence type="ECO:0000256" key="1">
    <source>
        <dbReference type="ARBA" id="ARBA00022737"/>
    </source>
</evidence>
<accession>A0A9P1GAU3</accession>
<name>A0A9P1GAU3_9DINO</name>
<dbReference type="EMBL" id="CAMXCT020004002">
    <property type="protein sequence ID" value="CAL1160661.1"/>
    <property type="molecule type" value="Genomic_DNA"/>
</dbReference>
<gene>
    <name evidence="2" type="ORF">C1SCF055_LOCUS32851</name>
</gene>
<evidence type="ECO:0000313" key="2">
    <source>
        <dbReference type="EMBL" id="CAI4007286.1"/>
    </source>
</evidence>
<dbReference type="Proteomes" id="UP001152797">
    <property type="component" value="Unassembled WGS sequence"/>
</dbReference>
<proteinExistence type="predicted"/>
<dbReference type="PANTHER" id="PTHR47936:SF1">
    <property type="entry name" value="PENTATRICOPEPTIDE REPEAT-CONTAINING PROTEIN GUN1, CHLOROPLASTIC"/>
    <property type="match status" value="1"/>
</dbReference>
<dbReference type="InterPro" id="IPR011990">
    <property type="entry name" value="TPR-like_helical_dom_sf"/>
</dbReference>
<evidence type="ECO:0000313" key="5">
    <source>
        <dbReference type="Proteomes" id="UP001152797"/>
    </source>
</evidence>
<comment type="caution">
    <text evidence="2">The sequence shown here is derived from an EMBL/GenBank/DDBJ whole genome shotgun (WGS) entry which is preliminary data.</text>
</comment>
<reference evidence="2" key="1">
    <citation type="submission" date="2022-10" db="EMBL/GenBank/DDBJ databases">
        <authorList>
            <person name="Chen Y."/>
            <person name="Dougan E. K."/>
            <person name="Chan C."/>
            <person name="Rhodes N."/>
            <person name="Thang M."/>
        </authorList>
    </citation>
    <scope>NUCLEOTIDE SEQUENCE</scope>
</reference>
<dbReference type="EMBL" id="CAMXCT010004002">
    <property type="protein sequence ID" value="CAI4007286.1"/>
    <property type="molecule type" value="Genomic_DNA"/>
</dbReference>
<reference evidence="3" key="2">
    <citation type="submission" date="2024-04" db="EMBL/GenBank/DDBJ databases">
        <authorList>
            <person name="Chen Y."/>
            <person name="Shah S."/>
            <person name="Dougan E. K."/>
            <person name="Thang M."/>
            <person name="Chan C."/>
        </authorList>
    </citation>
    <scope>NUCLEOTIDE SEQUENCE [LARGE SCALE GENOMIC DNA]</scope>
</reference>
<dbReference type="EMBL" id="CAMXCT030004002">
    <property type="protein sequence ID" value="CAL4794598.1"/>
    <property type="molecule type" value="Genomic_DNA"/>
</dbReference>
<protein>
    <submittedName>
        <fullName evidence="4">Pentatricopeptide repeat-containing protein At1g74850, chloroplastic (Protein PLASTID TRANSCRIPTIONALLY ACTIVE 2)</fullName>
    </submittedName>
</protein>
<organism evidence="2">
    <name type="scientific">Cladocopium goreaui</name>
    <dbReference type="NCBI Taxonomy" id="2562237"/>
    <lineage>
        <taxon>Eukaryota</taxon>
        <taxon>Sar</taxon>
        <taxon>Alveolata</taxon>
        <taxon>Dinophyceae</taxon>
        <taxon>Suessiales</taxon>
        <taxon>Symbiodiniaceae</taxon>
        <taxon>Cladocopium</taxon>
    </lineage>
</organism>
<evidence type="ECO:0000313" key="4">
    <source>
        <dbReference type="EMBL" id="CAL4794598.1"/>
    </source>
</evidence>
<dbReference type="Gene3D" id="1.25.40.10">
    <property type="entry name" value="Tetratricopeptide repeat domain"/>
    <property type="match status" value="3"/>
</dbReference>